<evidence type="ECO:0000313" key="1">
    <source>
        <dbReference type="EMBL" id="EOW80433.1"/>
    </source>
</evidence>
<evidence type="ECO:0000313" key="2">
    <source>
        <dbReference type="Proteomes" id="UP000014113"/>
    </source>
</evidence>
<dbReference type="SUPFAM" id="SSF54913">
    <property type="entry name" value="GlnB-like"/>
    <property type="match status" value="2"/>
</dbReference>
<dbReference type="InterPro" id="IPR011322">
    <property type="entry name" value="N-reg_PII-like_a/b"/>
</dbReference>
<dbReference type="AlphaFoldDB" id="S0K763"/>
<gene>
    <name evidence="1" type="ORF">I568_02136</name>
</gene>
<dbReference type="EMBL" id="ASWJ01000009">
    <property type="protein sequence ID" value="EOW80433.1"/>
    <property type="molecule type" value="Genomic_DNA"/>
</dbReference>
<dbReference type="InterPro" id="IPR002187">
    <property type="entry name" value="N-reg_PII"/>
</dbReference>
<dbReference type="Proteomes" id="UP000014113">
    <property type="component" value="Unassembled WGS sequence"/>
</dbReference>
<name>S0K763_9ENTE</name>
<accession>S0K763</accession>
<dbReference type="PROSITE" id="PS51343">
    <property type="entry name" value="PII_GLNB_DOM"/>
    <property type="match status" value="1"/>
</dbReference>
<sequence>MPSNLLNLQQIYVIISKGYGSKVLKKAKACGMRGGTIFLAHGTIDHPLFNLLALNDQRKEIVMMTGEQSICEHTLAVLNQTFHFDKPNHGIAFSLPVCKIVGVSCYNNQSIQEESELNAMYQSILTIVNRGNAEDVIEAANKAGAKGGTIIHARGAGIHETSKLFAMDIEPEKEVVLILAKKDQASVIIEAIREDLAIDQPGNGIILVQDVAQTYGIYE</sequence>
<dbReference type="GO" id="GO:0030234">
    <property type="term" value="F:enzyme regulator activity"/>
    <property type="evidence" value="ECO:0007669"/>
    <property type="project" value="InterPro"/>
</dbReference>
<dbReference type="InterPro" id="IPR015867">
    <property type="entry name" value="N-reg_PII/ATP_PRibTrfase_C"/>
</dbReference>
<protein>
    <recommendedName>
        <fullName evidence="3">Nitrogen regulatory protein P-II</fullName>
    </recommendedName>
</protein>
<dbReference type="SMART" id="SM00938">
    <property type="entry name" value="P-II"/>
    <property type="match status" value="1"/>
</dbReference>
<reference evidence="1 2" key="1">
    <citation type="submission" date="2013-03" db="EMBL/GenBank/DDBJ databases">
        <title>The Genome Sequence of Enterococcus columbae ATCC_51263 (PacBio/Illumina hybrid assembly).</title>
        <authorList>
            <consortium name="The Broad Institute Genomics Platform"/>
            <consortium name="The Broad Institute Genome Sequencing Center for Infectious Disease"/>
            <person name="Earl A."/>
            <person name="Russ C."/>
            <person name="Gilmore M."/>
            <person name="Surin D."/>
            <person name="Walker B."/>
            <person name="Young S."/>
            <person name="Zeng Q."/>
            <person name="Gargeya S."/>
            <person name="Fitzgerald M."/>
            <person name="Haas B."/>
            <person name="Abouelleil A."/>
            <person name="Allen A.W."/>
            <person name="Alvarado L."/>
            <person name="Arachchi H.M."/>
            <person name="Berlin A.M."/>
            <person name="Chapman S.B."/>
            <person name="Gainer-Dewar J."/>
            <person name="Goldberg J."/>
            <person name="Griggs A."/>
            <person name="Gujja S."/>
            <person name="Hansen M."/>
            <person name="Howarth C."/>
            <person name="Imamovic A."/>
            <person name="Ireland A."/>
            <person name="Larimer J."/>
            <person name="McCowan C."/>
            <person name="Murphy C."/>
            <person name="Pearson M."/>
            <person name="Poon T.W."/>
            <person name="Priest M."/>
            <person name="Roberts A."/>
            <person name="Saif S."/>
            <person name="Shea T."/>
            <person name="Sisk P."/>
            <person name="Sykes S."/>
            <person name="Wortman J."/>
            <person name="Nusbaum C."/>
            <person name="Birren B."/>
        </authorList>
    </citation>
    <scope>NUCLEOTIDE SEQUENCE [LARGE SCALE GENOMIC DNA]</scope>
    <source>
        <strain evidence="1 2">ATCC 51263</strain>
    </source>
</reference>
<dbReference type="STRING" id="1121865.OMW_01521"/>
<comment type="caution">
    <text evidence="1">The sequence shown here is derived from an EMBL/GenBank/DDBJ whole genome shotgun (WGS) entry which is preliminary data.</text>
</comment>
<dbReference type="RefSeq" id="WP_016183658.1">
    <property type="nucleotide sequence ID" value="NZ_JXKI01000013.1"/>
</dbReference>
<dbReference type="Gene3D" id="3.30.70.120">
    <property type="match status" value="2"/>
</dbReference>
<dbReference type="Pfam" id="PF00543">
    <property type="entry name" value="P-II"/>
    <property type="match status" value="1"/>
</dbReference>
<evidence type="ECO:0008006" key="3">
    <source>
        <dbReference type="Google" id="ProtNLM"/>
    </source>
</evidence>
<keyword evidence="2" id="KW-1185">Reference proteome</keyword>
<organism evidence="1 2">
    <name type="scientific">Enterococcus columbae DSM 7374 = ATCC 51263</name>
    <dbReference type="NCBI Taxonomy" id="1121865"/>
    <lineage>
        <taxon>Bacteria</taxon>
        <taxon>Bacillati</taxon>
        <taxon>Bacillota</taxon>
        <taxon>Bacilli</taxon>
        <taxon>Lactobacillales</taxon>
        <taxon>Enterococcaceae</taxon>
        <taxon>Enterococcus</taxon>
    </lineage>
</organism>
<dbReference type="GO" id="GO:0006808">
    <property type="term" value="P:regulation of nitrogen utilization"/>
    <property type="evidence" value="ECO:0007669"/>
    <property type="project" value="InterPro"/>
</dbReference>
<dbReference type="eggNOG" id="COG0347">
    <property type="taxonomic scope" value="Bacteria"/>
</dbReference>
<dbReference type="PATRIC" id="fig|1121865.3.peg.1485"/>
<dbReference type="OrthoDB" id="9803021at2"/>
<proteinExistence type="predicted"/>